<accession>A0ACB8DWF0</accession>
<evidence type="ECO:0000313" key="1">
    <source>
        <dbReference type="EMBL" id="KAH7978942.1"/>
    </source>
</evidence>
<reference evidence="1" key="1">
    <citation type="submission" date="2020-05" db="EMBL/GenBank/DDBJ databases">
        <title>Large-scale comparative analyses of tick genomes elucidate their genetic diversity and vector capacities.</title>
        <authorList>
            <person name="Jia N."/>
            <person name="Wang J."/>
            <person name="Shi W."/>
            <person name="Du L."/>
            <person name="Sun Y."/>
            <person name="Zhan W."/>
            <person name="Jiang J."/>
            <person name="Wang Q."/>
            <person name="Zhang B."/>
            <person name="Ji P."/>
            <person name="Sakyi L.B."/>
            <person name="Cui X."/>
            <person name="Yuan T."/>
            <person name="Jiang B."/>
            <person name="Yang W."/>
            <person name="Lam T.T.-Y."/>
            <person name="Chang Q."/>
            <person name="Ding S."/>
            <person name="Wang X."/>
            <person name="Zhu J."/>
            <person name="Ruan X."/>
            <person name="Zhao L."/>
            <person name="Wei J."/>
            <person name="Que T."/>
            <person name="Du C."/>
            <person name="Cheng J."/>
            <person name="Dai P."/>
            <person name="Han X."/>
            <person name="Huang E."/>
            <person name="Gao Y."/>
            <person name="Liu J."/>
            <person name="Shao H."/>
            <person name="Ye R."/>
            <person name="Li L."/>
            <person name="Wei W."/>
            <person name="Wang X."/>
            <person name="Wang C."/>
            <person name="Yang T."/>
            <person name="Huo Q."/>
            <person name="Li W."/>
            <person name="Guo W."/>
            <person name="Chen H."/>
            <person name="Zhou L."/>
            <person name="Ni X."/>
            <person name="Tian J."/>
            <person name="Zhou Y."/>
            <person name="Sheng Y."/>
            <person name="Liu T."/>
            <person name="Pan Y."/>
            <person name="Xia L."/>
            <person name="Li J."/>
            <person name="Zhao F."/>
            <person name="Cao W."/>
        </authorList>
    </citation>
    <scope>NUCLEOTIDE SEQUENCE</scope>
    <source>
        <strain evidence="1">Dsil-2018</strain>
    </source>
</reference>
<proteinExistence type="predicted"/>
<organism evidence="1 2">
    <name type="scientific">Dermacentor silvarum</name>
    <name type="common">Tick</name>
    <dbReference type="NCBI Taxonomy" id="543639"/>
    <lineage>
        <taxon>Eukaryota</taxon>
        <taxon>Metazoa</taxon>
        <taxon>Ecdysozoa</taxon>
        <taxon>Arthropoda</taxon>
        <taxon>Chelicerata</taxon>
        <taxon>Arachnida</taxon>
        <taxon>Acari</taxon>
        <taxon>Parasitiformes</taxon>
        <taxon>Ixodida</taxon>
        <taxon>Ixodoidea</taxon>
        <taxon>Ixodidae</taxon>
        <taxon>Rhipicephalinae</taxon>
        <taxon>Dermacentor</taxon>
    </lineage>
</organism>
<evidence type="ECO:0000313" key="2">
    <source>
        <dbReference type="Proteomes" id="UP000821865"/>
    </source>
</evidence>
<keyword evidence="2" id="KW-1185">Reference proteome</keyword>
<dbReference type="Proteomes" id="UP000821865">
    <property type="component" value="Chromosome 1"/>
</dbReference>
<gene>
    <name evidence="1" type="ORF">HPB49_007453</name>
</gene>
<protein>
    <submittedName>
        <fullName evidence="1">Uncharacterized protein</fullName>
    </submittedName>
</protein>
<dbReference type="EMBL" id="CM023470">
    <property type="protein sequence ID" value="KAH7978942.1"/>
    <property type="molecule type" value="Genomic_DNA"/>
</dbReference>
<comment type="caution">
    <text evidence="1">The sequence shown here is derived from an EMBL/GenBank/DDBJ whole genome shotgun (WGS) entry which is preliminary data.</text>
</comment>
<name>A0ACB8DWF0_DERSI</name>
<sequence>MSRASFNELLIEEVAKRPLLWDASLIDCRKATDMIALWEEIKEALQIVDPGVTLEEVQYRWRHLKDMYQMKLKDLKDETSIGSSSKSKSKHWPYMKLMRFMSDRMEPRQ</sequence>